<gene>
    <name evidence="1" type="ORF">NDU88_001721</name>
</gene>
<name>A0AAV7RAQ5_PLEWA</name>
<protein>
    <submittedName>
        <fullName evidence="1">Uncharacterized protein</fullName>
    </submittedName>
</protein>
<keyword evidence="2" id="KW-1185">Reference proteome</keyword>
<evidence type="ECO:0000313" key="2">
    <source>
        <dbReference type="Proteomes" id="UP001066276"/>
    </source>
</evidence>
<accession>A0AAV7RAQ5</accession>
<sequence length="124" mass="13548">MARNRKTALQTGGGSPVDQEALDHMEEMVAAVIPEEIVTGIQGQDSVDYQETTQSCMADKNAQMLTVNRGGDTDHKMHGSHDIHEVAWVKEYGMGAWPVQREAGAHHNTTPTTVPWGYAAMPTM</sequence>
<dbReference type="AlphaFoldDB" id="A0AAV7RAQ5"/>
<comment type="caution">
    <text evidence="1">The sequence shown here is derived from an EMBL/GenBank/DDBJ whole genome shotgun (WGS) entry which is preliminary data.</text>
</comment>
<proteinExistence type="predicted"/>
<dbReference type="EMBL" id="JANPWB010000009">
    <property type="protein sequence ID" value="KAJ1148897.1"/>
    <property type="molecule type" value="Genomic_DNA"/>
</dbReference>
<reference evidence="1" key="1">
    <citation type="journal article" date="2022" name="bioRxiv">
        <title>Sequencing and chromosome-scale assembly of the giantPleurodeles waltlgenome.</title>
        <authorList>
            <person name="Brown T."/>
            <person name="Elewa A."/>
            <person name="Iarovenko S."/>
            <person name="Subramanian E."/>
            <person name="Araus A.J."/>
            <person name="Petzold A."/>
            <person name="Susuki M."/>
            <person name="Suzuki K.-i.T."/>
            <person name="Hayashi T."/>
            <person name="Toyoda A."/>
            <person name="Oliveira C."/>
            <person name="Osipova E."/>
            <person name="Leigh N.D."/>
            <person name="Simon A."/>
            <person name="Yun M.H."/>
        </authorList>
    </citation>
    <scope>NUCLEOTIDE SEQUENCE</scope>
    <source>
        <strain evidence="1">20211129_DDA</strain>
        <tissue evidence="1">Liver</tissue>
    </source>
</reference>
<dbReference type="Proteomes" id="UP001066276">
    <property type="component" value="Chromosome 5"/>
</dbReference>
<organism evidence="1 2">
    <name type="scientific">Pleurodeles waltl</name>
    <name type="common">Iberian ribbed newt</name>
    <dbReference type="NCBI Taxonomy" id="8319"/>
    <lineage>
        <taxon>Eukaryota</taxon>
        <taxon>Metazoa</taxon>
        <taxon>Chordata</taxon>
        <taxon>Craniata</taxon>
        <taxon>Vertebrata</taxon>
        <taxon>Euteleostomi</taxon>
        <taxon>Amphibia</taxon>
        <taxon>Batrachia</taxon>
        <taxon>Caudata</taxon>
        <taxon>Salamandroidea</taxon>
        <taxon>Salamandridae</taxon>
        <taxon>Pleurodelinae</taxon>
        <taxon>Pleurodeles</taxon>
    </lineage>
</organism>
<evidence type="ECO:0000313" key="1">
    <source>
        <dbReference type="EMBL" id="KAJ1148897.1"/>
    </source>
</evidence>